<dbReference type="KEGG" id="tsin:OXH18_07605"/>
<dbReference type="InterPro" id="IPR027417">
    <property type="entry name" value="P-loop_NTPase"/>
</dbReference>
<evidence type="ECO:0000313" key="2">
    <source>
        <dbReference type="Proteomes" id="UP001163152"/>
    </source>
</evidence>
<proteinExistence type="predicted"/>
<dbReference type="AlphaFoldDB" id="A0A9E8ZF22"/>
<dbReference type="SUPFAM" id="SSF52540">
    <property type="entry name" value="P-loop containing nucleoside triphosphate hydrolases"/>
    <property type="match status" value="1"/>
</dbReference>
<protein>
    <submittedName>
        <fullName evidence="1">Recombinase family protein</fullName>
    </submittedName>
</protein>
<dbReference type="Proteomes" id="UP001163152">
    <property type="component" value="Chromosome"/>
</dbReference>
<name>A0A9E8ZF22_9CYAN</name>
<reference evidence="1" key="1">
    <citation type="submission" date="2022-12" db="EMBL/GenBank/DDBJ databases">
        <title>Polyphasic identification of a Novel Hot-Spring Cyanobacterium Ocullathermofonsia sinensis gen nov. sp. nov. and Genomic Insights on its Adaptations to the Thermal Habitat.</title>
        <authorList>
            <person name="Daroch M."/>
            <person name="Tang J."/>
            <person name="Jiang Y."/>
        </authorList>
    </citation>
    <scope>NUCLEOTIDE SEQUENCE</scope>
    <source>
        <strain evidence="1">PKUAC-SCTA174</strain>
    </source>
</reference>
<dbReference type="RefSeq" id="WP_268611888.1">
    <property type="nucleotide sequence ID" value="NZ_CP113797.1"/>
</dbReference>
<accession>A0A9E8ZF22</accession>
<keyword evidence="2" id="KW-1185">Reference proteome</keyword>
<organism evidence="1 2">
    <name type="scientific">Thermocoleostomius sinensis A174</name>
    <dbReference type="NCBI Taxonomy" id="2016057"/>
    <lineage>
        <taxon>Bacteria</taxon>
        <taxon>Bacillati</taxon>
        <taxon>Cyanobacteriota</taxon>
        <taxon>Cyanophyceae</taxon>
        <taxon>Oculatellales</taxon>
        <taxon>Oculatellaceae</taxon>
        <taxon>Thermocoleostomius</taxon>
    </lineage>
</organism>
<dbReference type="EMBL" id="CP113797">
    <property type="protein sequence ID" value="WAL61837.1"/>
    <property type="molecule type" value="Genomic_DNA"/>
</dbReference>
<evidence type="ECO:0000313" key="1">
    <source>
        <dbReference type="EMBL" id="WAL61837.1"/>
    </source>
</evidence>
<gene>
    <name evidence="1" type="ORF">OXH18_07605</name>
</gene>
<sequence>MSCDSIWIVGTTRSGKTNRLIQQLQHWAATNVTSQPRLFSSFLVFAATGDNRLELDDRIVTATQGQCRFISATPLGFFQDEVLLFLPLLARRLNLKVPFPLRLRPETEQELATNLWRSLLDQGRLRLEGVSDYFVVRRALDLLQLAAASGTPHEDIPLILKQGLTEPEGAADVWTEMGEAVAQWLRWCLERGFLTYGIITELYWRYLLPDPTYQQHLKRRYHGILADDVDEYPAVASKLFEFFFDQQMPIALTYNPQGGVRVGLGADPVALNLADRCAQVETLPAPPSLGAQWGTMLVNYLNEPMVLPPLPDSIQAILTTSRAELLRQTADVIINAVQTQQALPQDIAIITPGMDAITRYTLREILSNRGISLFLLNDQSPLISAPLVRALLTLLALVYPGLGRLLNREAVAEMLVLLSQVPRQTVDAEEFVAAIAPKIDPVRAGLLMDHCFVPDPEQPHLLPVTAFPRWDRLGHQATQAYETILQWLEAQKQQQQQRLIPSPVVLLDRAIQQFLYGGSHLPYHQLAVLRELMETAQHYWEVDTRLHQHARSGTVPSVSVGQFIQLLQDGTITADPYPVRSPIARQSVTLSTIYQYRSNRQFHRWQFWLDAGSPFWLTGGSGLFGSSLFLREWSGRPWSVADTLAADQRRLERQVLDLLGRATEKVFLCYSELATNGQEQTGVLLPLVNAAVPVAIEVRK</sequence>